<feature type="region of interest" description="Disordered" evidence="5">
    <location>
        <begin position="645"/>
        <end position="666"/>
    </location>
</feature>
<comment type="caution">
    <text evidence="7">The sequence shown here is derived from an EMBL/GenBank/DDBJ whole genome shotgun (WGS) entry which is preliminary data.</text>
</comment>
<reference evidence="7" key="1">
    <citation type="submission" date="2019-12" db="EMBL/GenBank/DDBJ databases">
        <title>Genome sequencing and annotation of Brassica cretica.</title>
        <authorList>
            <person name="Studholme D.J."/>
            <person name="Sarris P."/>
        </authorList>
    </citation>
    <scope>NUCLEOTIDE SEQUENCE</scope>
    <source>
        <strain evidence="7">PFS-109/04</strain>
        <tissue evidence="7">Leaf</tissue>
    </source>
</reference>
<dbReference type="GO" id="GO:0000307">
    <property type="term" value="C:cyclin-dependent protein kinase holoenzyme complex"/>
    <property type="evidence" value="ECO:0007669"/>
    <property type="project" value="TreeGrafter"/>
</dbReference>
<dbReference type="PANTHER" id="PTHR24056">
    <property type="entry name" value="CELL DIVISION PROTEIN KINASE"/>
    <property type="match status" value="1"/>
</dbReference>
<keyword evidence="4" id="KW-0175">Coiled coil</keyword>
<dbReference type="PANTHER" id="PTHR24056:SF384">
    <property type="entry name" value="PROTEIN KINASE SUPERFAMILY PROTEIN"/>
    <property type="match status" value="1"/>
</dbReference>
<dbReference type="FunFam" id="1.10.510.10:FF:000043">
    <property type="entry name" value="probable serine/threonine-protein kinase At1g54610"/>
    <property type="match status" value="2"/>
</dbReference>
<feature type="compositionally biased region" description="Polar residues" evidence="5">
    <location>
        <begin position="709"/>
        <end position="722"/>
    </location>
</feature>
<evidence type="ECO:0000313" key="8">
    <source>
        <dbReference type="Proteomes" id="UP000712600"/>
    </source>
</evidence>
<feature type="coiled-coil region" evidence="4">
    <location>
        <begin position="395"/>
        <end position="422"/>
    </location>
</feature>
<dbReference type="GO" id="GO:0032968">
    <property type="term" value="P:positive regulation of transcription elongation by RNA polymerase II"/>
    <property type="evidence" value="ECO:0007669"/>
    <property type="project" value="TreeGrafter"/>
</dbReference>
<gene>
    <name evidence="7" type="ORF">F2Q69_00050569</name>
</gene>
<accession>A0A8S9PQQ4</accession>
<feature type="domain" description="Protein kinase" evidence="6">
    <location>
        <begin position="1"/>
        <end position="224"/>
    </location>
</feature>
<feature type="compositionally biased region" description="Basic and acidic residues" evidence="5">
    <location>
        <begin position="241"/>
        <end position="262"/>
    </location>
</feature>
<feature type="region of interest" description="Disordered" evidence="5">
    <location>
        <begin position="305"/>
        <end position="324"/>
    </location>
</feature>
<dbReference type="EMBL" id="QGKX02001347">
    <property type="protein sequence ID" value="KAF3523534.1"/>
    <property type="molecule type" value="Genomic_DNA"/>
</dbReference>
<feature type="compositionally biased region" description="Polar residues" evidence="5">
    <location>
        <begin position="738"/>
        <end position="767"/>
    </location>
</feature>
<dbReference type="Gene3D" id="1.10.510.10">
    <property type="entry name" value="Transferase(Phosphotransferase) domain 1"/>
    <property type="match status" value="2"/>
</dbReference>
<keyword evidence="2" id="KW-0547">Nucleotide-binding</keyword>
<dbReference type="SUPFAM" id="SSF56112">
    <property type="entry name" value="Protein kinase-like (PK-like)"/>
    <property type="match status" value="2"/>
</dbReference>
<evidence type="ECO:0000313" key="7">
    <source>
        <dbReference type="EMBL" id="KAF3523534.1"/>
    </source>
</evidence>
<feature type="region of interest" description="Disordered" evidence="5">
    <location>
        <begin position="694"/>
        <end position="769"/>
    </location>
</feature>
<dbReference type="GO" id="GO:0008353">
    <property type="term" value="F:RNA polymerase II CTD heptapeptide repeat kinase activity"/>
    <property type="evidence" value="ECO:0007669"/>
    <property type="project" value="TreeGrafter"/>
</dbReference>
<dbReference type="Pfam" id="PF00069">
    <property type="entry name" value="Pkinase"/>
    <property type="match status" value="2"/>
</dbReference>
<dbReference type="GO" id="GO:0005524">
    <property type="term" value="F:ATP binding"/>
    <property type="evidence" value="ECO:0007669"/>
    <property type="project" value="UniProtKB-KW"/>
</dbReference>
<sequence length="811" mass="90710">MKRKLPQVFPLLQGLSRLSLWELTAGHQRFAISSSYLGPQIKCYMQQLFRGLEHCHRRGILHRDIKGSNLLINNEGVLKIGDFGLANFYRGDGDLQLTSRVVTLWYRAPELLLGATEYGPAIDLWSAGCILTELFAGKPIMPGRTEVEQMHKIFKLCGSPSEDYWKRATLPLATSFKPSHPYKPLLAETFDHFPASALTLIKRLLAIEPERRGSAASALRSEFFTTEPLPADPSNLPRYQPSKELDAKLRNEEARKLRAEDKKRRRGETVTRGQPKDVKTVQTPALMAAGQSKVTCISHKFKTDEEGGTGFRIEPPRRGGSQQNGYVQASSVVHPSVADTEWNRGGIIKRQTNADMKSRIVQTGNLSGGSNRDYSTGNAPMKNRIIYSGPLMPPGGNLEEMLKEHEKQIQQAVRKARVENDKRGVFCFQIKCYMQQLFRGLEHCHRRGILHRDIKGSNLLINNEGVLKIGDFGLANFYRGDGDLQLTSRVVTLWYRAPELLLGVTEYGPAIDLWSAGCILTELFAGKPIMPGRTEVEQMHKIFKLCGSPSEDYWKRATLPLATSFKPSHPYKPLLAETFNHFPASALTLIKRLLAIEPERRGSAASALRSEFFTTEPLPADPSNLPRYQPSKELDAMLRNEEARKLRAEDKKRRRGETATRGQPKDVKTVQTPELMAAGQSKVTCISHKFKTDEEGGTGFRIEPPRRGGSQQNGYAQASSVVHPSVADTEWNRGGSIKRQTNADMKSRIVQTGNLSGGSNRDYSTGNAPMKNRIIYSGPLMPPGGNLEEMLKEHEKQIQQAVRKARVEKYG</sequence>
<evidence type="ECO:0000256" key="5">
    <source>
        <dbReference type="SAM" id="MobiDB-lite"/>
    </source>
</evidence>
<dbReference type="PROSITE" id="PS50011">
    <property type="entry name" value="PROTEIN_KINASE_DOM"/>
    <property type="match status" value="2"/>
</dbReference>
<dbReference type="InterPro" id="IPR000719">
    <property type="entry name" value="Prot_kinase_dom"/>
</dbReference>
<protein>
    <recommendedName>
        <fullName evidence="6">Protein kinase domain-containing protein</fullName>
    </recommendedName>
</protein>
<organism evidence="7 8">
    <name type="scientific">Brassica cretica</name>
    <name type="common">Mustard</name>
    <dbReference type="NCBI Taxonomy" id="69181"/>
    <lineage>
        <taxon>Eukaryota</taxon>
        <taxon>Viridiplantae</taxon>
        <taxon>Streptophyta</taxon>
        <taxon>Embryophyta</taxon>
        <taxon>Tracheophyta</taxon>
        <taxon>Spermatophyta</taxon>
        <taxon>Magnoliopsida</taxon>
        <taxon>eudicotyledons</taxon>
        <taxon>Gunneridae</taxon>
        <taxon>Pentapetalae</taxon>
        <taxon>rosids</taxon>
        <taxon>malvids</taxon>
        <taxon>Brassicales</taxon>
        <taxon>Brassicaceae</taxon>
        <taxon>Brassiceae</taxon>
        <taxon>Brassica</taxon>
    </lineage>
</organism>
<feature type="region of interest" description="Disordered" evidence="5">
    <location>
        <begin position="226"/>
        <end position="277"/>
    </location>
</feature>
<dbReference type="Proteomes" id="UP000712600">
    <property type="component" value="Unassembled WGS sequence"/>
</dbReference>
<name>A0A8S9PQQ4_BRACR</name>
<keyword evidence="3" id="KW-0067">ATP-binding</keyword>
<proteinExistence type="inferred from homology"/>
<feature type="domain" description="Protein kinase" evidence="6">
    <location>
        <begin position="298"/>
        <end position="613"/>
    </location>
</feature>
<dbReference type="InterPro" id="IPR050108">
    <property type="entry name" value="CDK"/>
</dbReference>
<dbReference type="PROSITE" id="PS00108">
    <property type="entry name" value="PROTEIN_KINASE_ST"/>
    <property type="match status" value="2"/>
</dbReference>
<dbReference type="SMART" id="SM00220">
    <property type="entry name" value="S_TKc"/>
    <property type="match status" value="2"/>
</dbReference>
<evidence type="ECO:0000256" key="1">
    <source>
        <dbReference type="ARBA" id="ARBA00006485"/>
    </source>
</evidence>
<evidence type="ECO:0000256" key="2">
    <source>
        <dbReference type="ARBA" id="ARBA00022741"/>
    </source>
</evidence>
<dbReference type="InterPro" id="IPR008271">
    <property type="entry name" value="Ser/Thr_kinase_AS"/>
</dbReference>
<dbReference type="AlphaFoldDB" id="A0A8S9PQQ4"/>
<evidence type="ECO:0000259" key="6">
    <source>
        <dbReference type="PROSITE" id="PS50011"/>
    </source>
</evidence>
<dbReference type="GO" id="GO:0005634">
    <property type="term" value="C:nucleus"/>
    <property type="evidence" value="ECO:0007669"/>
    <property type="project" value="TreeGrafter"/>
</dbReference>
<evidence type="ECO:0000256" key="4">
    <source>
        <dbReference type="SAM" id="Coils"/>
    </source>
</evidence>
<evidence type="ECO:0000256" key="3">
    <source>
        <dbReference type="ARBA" id="ARBA00022840"/>
    </source>
</evidence>
<comment type="similarity">
    <text evidence="1">Belongs to the protein kinase superfamily. CMGC Ser/Thr protein kinase family. CDC2/CDKX subfamily.</text>
</comment>
<dbReference type="InterPro" id="IPR011009">
    <property type="entry name" value="Kinase-like_dom_sf"/>
</dbReference>